<name>A0A2Z6EZI6_HALHR</name>
<organism evidence="2 3">
    <name type="scientific">Halorhodospira halochloris</name>
    <name type="common">Ectothiorhodospira halochloris</name>
    <dbReference type="NCBI Taxonomy" id="1052"/>
    <lineage>
        <taxon>Bacteria</taxon>
        <taxon>Pseudomonadati</taxon>
        <taxon>Pseudomonadota</taxon>
        <taxon>Gammaproteobacteria</taxon>
        <taxon>Chromatiales</taxon>
        <taxon>Ectothiorhodospiraceae</taxon>
        <taxon>Halorhodospira</taxon>
    </lineage>
</organism>
<evidence type="ECO:0000313" key="3">
    <source>
        <dbReference type="Proteomes" id="UP000218890"/>
    </source>
</evidence>
<dbReference type="AlphaFoldDB" id="A0A2Z6EZI6"/>
<evidence type="ECO:0000259" key="1">
    <source>
        <dbReference type="Pfam" id="PF23343"/>
    </source>
</evidence>
<dbReference type="RefSeq" id="WP_096408295.1">
    <property type="nucleotide sequence ID" value="NZ_AP017372.2"/>
</dbReference>
<dbReference type="Pfam" id="PF23343">
    <property type="entry name" value="REP_ORF2-G2P"/>
    <property type="match status" value="1"/>
</dbReference>
<feature type="domain" description="Replication-associated protein ORF2/G2P" evidence="1">
    <location>
        <begin position="71"/>
        <end position="165"/>
    </location>
</feature>
<dbReference type="OrthoDB" id="1841662at2"/>
<dbReference type="InterPro" id="IPR056906">
    <property type="entry name" value="ORF2/G2P_dom"/>
</dbReference>
<evidence type="ECO:0000313" key="2">
    <source>
        <dbReference type="EMBL" id="BBE11009.1"/>
    </source>
</evidence>
<reference evidence="2" key="1">
    <citation type="submission" date="2016-02" db="EMBL/GenBank/DDBJ databases">
        <title>Halorhodospira halochloris DSM-1059 complete genome, version 2.</title>
        <authorList>
            <person name="Tsukatani Y."/>
        </authorList>
    </citation>
    <scope>NUCLEOTIDE SEQUENCE</scope>
    <source>
        <strain evidence="2">DSM 1059</strain>
    </source>
</reference>
<proteinExistence type="predicted"/>
<dbReference type="EMBL" id="AP017372">
    <property type="protein sequence ID" value="BBE11009.1"/>
    <property type="molecule type" value="Genomic_DNA"/>
</dbReference>
<gene>
    <name evidence="2" type="ORF">HH1059_06740</name>
</gene>
<accession>A0A2Z6EZI6</accession>
<keyword evidence="3" id="KW-1185">Reference proteome</keyword>
<protein>
    <recommendedName>
        <fullName evidence="1">Replication-associated protein ORF2/G2P domain-containing protein</fullName>
    </recommendedName>
</protein>
<dbReference type="Proteomes" id="UP000218890">
    <property type="component" value="Chromosome"/>
</dbReference>
<dbReference type="KEGG" id="hhk:HH1059_06740"/>
<sequence length="220" mass="26176">MIHQQSHQYSLLKNKKHCQHKAFNGIVNKKDFTEILPNQELVQANKKQFARSEVRNWLTTVSNLNNIKWEYFVTLTFRNEITSYEESKNVVSKFLKNLNNEIFGKRSKKSLQWLVFIEKSQYHGYHVHLIIGDFFEKLSTDSQIRRCGNEELFKYILEKTWNNVDQRTGKPDFHSFESSFQHIYNDEALYQYLTKQLGSVGSEVFAFDLMNLDGRYNKLI</sequence>